<proteinExistence type="predicted"/>
<evidence type="ECO:0000313" key="3">
    <source>
        <dbReference type="Proteomes" id="UP000007322"/>
    </source>
</evidence>
<dbReference type="AlphaFoldDB" id="G2QFU6"/>
<dbReference type="GeneID" id="11509999"/>
<accession>G2QFU6</accession>
<evidence type="ECO:0000313" key="2">
    <source>
        <dbReference type="EMBL" id="AEO58464.1"/>
    </source>
</evidence>
<dbReference type="OrthoDB" id="5334363at2759"/>
<feature type="region of interest" description="Disordered" evidence="1">
    <location>
        <begin position="1"/>
        <end position="33"/>
    </location>
</feature>
<dbReference type="VEuPathDB" id="FungiDB:MYCTH_2305819"/>
<organism evidence="2 3">
    <name type="scientific">Thermothelomyces thermophilus (strain ATCC 42464 / BCRC 31852 / DSM 1799)</name>
    <name type="common">Sporotrichum thermophile</name>
    <dbReference type="NCBI Taxonomy" id="573729"/>
    <lineage>
        <taxon>Eukaryota</taxon>
        <taxon>Fungi</taxon>
        <taxon>Dikarya</taxon>
        <taxon>Ascomycota</taxon>
        <taxon>Pezizomycotina</taxon>
        <taxon>Sordariomycetes</taxon>
        <taxon>Sordariomycetidae</taxon>
        <taxon>Sordariales</taxon>
        <taxon>Chaetomiaceae</taxon>
        <taxon>Thermothelomyces</taxon>
    </lineage>
</organism>
<dbReference type="Proteomes" id="UP000007322">
    <property type="component" value="Chromosome 4"/>
</dbReference>
<name>G2QFU6_THET4</name>
<dbReference type="STRING" id="573729.G2QFU6"/>
<dbReference type="EMBL" id="CP003005">
    <property type="protein sequence ID" value="AEO58464.1"/>
    <property type="molecule type" value="Genomic_DNA"/>
</dbReference>
<feature type="region of interest" description="Disordered" evidence="1">
    <location>
        <begin position="272"/>
        <end position="295"/>
    </location>
</feature>
<protein>
    <submittedName>
        <fullName evidence="2">Uncharacterized protein</fullName>
    </submittedName>
</protein>
<dbReference type="InParanoid" id="G2QFU6"/>
<gene>
    <name evidence="2" type="ORF">MYCTH_2305819</name>
</gene>
<dbReference type="eggNOG" id="ENOG502RMRV">
    <property type="taxonomic scope" value="Eukaryota"/>
</dbReference>
<sequence length="427" mass="47320">MPPAIEAQPAAESANRPDADKEQPSVPHQMQLQPYTPLELAVGDGAEHEQESNAGLTRTSFADGARFLPAPTDFLSWASFGEVTLRPRKNARRSRLDRIISPLKSVGAGLPGNVSVEGLGGLIESAHGIFHSVRRLDFMESERTMYMYSPPTPGGPRVPAPDKLPRRELERYEDELFDLSKYNGASDYLTAMAWTEEAMSGSLTLYRVLSGIAGEATGVRPVAAMRDVPSQVLARMRTDGRVRRKAVVTLIEDDDRTFDWKANPGRGPRYVRLASSGVRSPGRSSSNSSRYRGPGMADADGVCATLPQFFALLHSRRSLLENVGSSWVTQTRTDDGEAHPMVFLTKSPQSSPHEGNRVHVAVLVPNDALWAEDEFIWTDQTGLAEFRQRQYWDLIEPPSRRARGRSRSRRRERDDAGPTRSPIRGRS</sequence>
<dbReference type="HOGENOM" id="CLU_052872_0_0_1"/>
<evidence type="ECO:0000256" key="1">
    <source>
        <dbReference type="SAM" id="MobiDB-lite"/>
    </source>
</evidence>
<feature type="compositionally biased region" description="Basic residues" evidence="1">
    <location>
        <begin position="400"/>
        <end position="410"/>
    </location>
</feature>
<dbReference type="RefSeq" id="XP_003663709.1">
    <property type="nucleotide sequence ID" value="XM_003663661.1"/>
</dbReference>
<reference evidence="2 3" key="1">
    <citation type="journal article" date="2011" name="Nat. Biotechnol.">
        <title>Comparative genomic analysis of the thermophilic biomass-degrading fungi Myceliophthora thermophila and Thielavia terrestris.</title>
        <authorList>
            <person name="Berka R.M."/>
            <person name="Grigoriev I.V."/>
            <person name="Otillar R."/>
            <person name="Salamov A."/>
            <person name="Grimwood J."/>
            <person name="Reid I."/>
            <person name="Ishmael N."/>
            <person name="John T."/>
            <person name="Darmond C."/>
            <person name="Moisan M.-C."/>
            <person name="Henrissat B."/>
            <person name="Coutinho P.M."/>
            <person name="Lombard V."/>
            <person name="Natvig D.O."/>
            <person name="Lindquist E."/>
            <person name="Schmutz J."/>
            <person name="Lucas S."/>
            <person name="Harris P."/>
            <person name="Powlowski J."/>
            <person name="Bellemare A."/>
            <person name="Taylor D."/>
            <person name="Butler G."/>
            <person name="de Vries R.P."/>
            <person name="Allijn I.E."/>
            <person name="van den Brink J."/>
            <person name="Ushinsky S."/>
            <person name="Storms R."/>
            <person name="Powell A.J."/>
            <person name="Paulsen I.T."/>
            <person name="Elbourne L.D.H."/>
            <person name="Baker S.E."/>
            <person name="Magnuson J."/>
            <person name="LaBoissiere S."/>
            <person name="Clutterbuck A.J."/>
            <person name="Martinez D."/>
            <person name="Wogulis M."/>
            <person name="de Leon A.L."/>
            <person name="Rey M.W."/>
            <person name="Tsang A."/>
        </authorList>
    </citation>
    <scope>NUCLEOTIDE SEQUENCE [LARGE SCALE GENOMIC DNA]</scope>
    <source>
        <strain evidence="3">ATCC 42464 / BCRC 31852 / DSM 1799</strain>
    </source>
</reference>
<dbReference type="KEGG" id="mtm:MYCTH_2305819"/>
<feature type="region of interest" description="Disordered" evidence="1">
    <location>
        <begin position="397"/>
        <end position="427"/>
    </location>
</feature>
<feature type="compositionally biased region" description="Low complexity" evidence="1">
    <location>
        <begin position="275"/>
        <end position="295"/>
    </location>
</feature>
<dbReference type="OMA" id="ATIPQFF"/>
<keyword evidence="3" id="KW-1185">Reference proteome</keyword>